<feature type="domain" description="F-box" evidence="1">
    <location>
        <begin position="47"/>
        <end position="93"/>
    </location>
</feature>
<gene>
    <name evidence="2" type="ORF">AVEN_215402_1</name>
</gene>
<dbReference type="Pfam" id="PF00646">
    <property type="entry name" value="F-box"/>
    <property type="match status" value="1"/>
</dbReference>
<dbReference type="PROSITE" id="PS50181">
    <property type="entry name" value="FBOX"/>
    <property type="match status" value="1"/>
</dbReference>
<dbReference type="PANTHER" id="PTHR20872:SF1">
    <property type="entry name" value="F-BOX DOMAIN-CONTAINING PROTEIN"/>
    <property type="match status" value="1"/>
</dbReference>
<dbReference type="InterPro" id="IPR036047">
    <property type="entry name" value="F-box-like_dom_sf"/>
</dbReference>
<dbReference type="SUPFAM" id="SSF81383">
    <property type="entry name" value="F-box domain"/>
    <property type="match status" value="1"/>
</dbReference>
<organism evidence="2 3">
    <name type="scientific">Araneus ventricosus</name>
    <name type="common">Orbweaver spider</name>
    <name type="synonym">Epeira ventricosa</name>
    <dbReference type="NCBI Taxonomy" id="182803"/>
    <lineage>
        <taxon>Eukaryota</taxon>
        <taxon>Metazoa</taxon>
        <taxon>Ecdysozoa</taxon>
        <taxon>Arthropoda</taxon>
        <taxon>Chelicerata</taxon>
        <taxon>Arachnida</taxon>
        <taxon>Araneae</taxon>
        <taxon>Araneomorphae</taxon>
        <taxon>Entelegynae</taxon>
        <taxon>Araneoidea</taxon>
        <taxon>Araneidae</taxon>
        <taxon>Araneus</taxon>
    </lineage>
</organism>
<evidence type="ECO:0000313" key="2">
    <source>
        <dbReference type="EMBL" id="GBM54030.1"/>
    </source>
</evidence>
<dbReference type="Proteomes" id="UP000499080">
    <property type="component" value="Unassembled WGS sequence"/>
</dbReference>
<comment type="caution">
    <text evidence="2">The sequence shown here is derived from an EMBL/GenBank/DDBJ whole genome shotgun (WGS) entry which is preliminary data.</text>
</comment>
<evidence type="ECO:0000259" key="1">
    <source>
        <dbReference type="PROSITE" id="PS50181"/>
    </source>
</evidence>
<keyword evidence="3" id="KW-1185">Reference proteome</keyword>
<dbReference type="InterPro" id="IPR032675">
    <property type="entry name" value="LRR_dom_sf"/>
</dbReference>
<dbReference type="Gene3D" id="3.80.10.10">
    <property type="entry name" value="Ribonuclease Inhibitor"/>
    <property type="match status" value="1"/>
</dbReference>
<evidence type="ECO:0000313" key="3">
    <source>
        <dbReference type="Proteomes" id="UP000499080"/>
    </source>
</evidence>
<reference evidence="2 3" key="1">
    <citation type="journal article" date="2019" name="Sci. Rep.">
        <title>Orb-weaving spider Araneus ventricosus genome elucidates the spidroin gene catalogue.</title>
        <authorList>
            <person name="Kono N."/>
            <person name="Nakamura H."/>
            <person name="Ohtoshi R."/>
            <person name="Moran D.A.P."/>
            <person name="Shinohara A."/>
            <person name="Yoshida Y."/>
            <person name="Fujiwara M."/>
            <person name="Mori M."/>
            <person name="Tomita M."/>
            <person name="Arakawa K."/>
        </authorList>
    </citation>
    <scope>NUCLEOTIDE SEQUENCE [LARGE SCALE GENOMIC DNA]</scope>
</reference>
<dbReference type="InterPro" id="IPR001810">
    <property type="entry name" value="F-box_dom"/>
</dbReference>
<dbReference type="AlphaFoldDB" id="A0A4Y2GK68"/>
<dbReference type="Gene3D" id="1.20.1280.50">
    <property type="match status" value="1"/>
</dbReference>
<protein>
    <recommendedName>
        <fullName evidence="1">F-box domain-containing protein</fullName>
    </recommendedName>
</protein>
<dbReference type="OrthoDB" id="6409609at2759"/>
<proteinExistence type="predicted"/>
<sequence>MDKLSTPEKNFTTDAINAIEMQDIKDEWDSEADESIPSTEKEKCGKQREWSELPSLSLDRIYSFLSRADQINMSQVCRKWSEGYSSPSVWKIFRFYLTDSELAMDTCPEIKFARKYSSMFRHVEIVCRRINLQLIDTSWRHLKVFLNILSINSQLHSVKFKYLGNYLRQLDTPIYDDIFRAIANLLQFQHHLKRVEFHDCHFQFEEAVELLKDITENSRESLTHLVLKGFVHDEPIDQELDSTVAQSLSTLVNQRFPKLATLETDYSLIFDNMFARQTVDTDTSKSCQMRGLSRIILHCYGFRQGNFRGLTSATWRSLKQLCPDLQVELYFVPGPQSRREIDSFVLPDMPITLLDYRLDRIHASAIIEIDALFNHLLACRTNDYLVSLYLVWMMPIHDLASAFIPFLQACAKLKCLQLFTLFPVNGIDLLIRSWLENRPESLEEVLISISNVRNEDDYISLTTLVDEYAPVLQVMGLNVFLIFDHGRR</sequence>
<accession>A0A4Y2GK68</accession>
<name>A0A4Y2GK68_ARAVE</name>
<dbReference type="PANTHER" id="PTHR20872">
    <property type="match status" value="1"/>
</dbReference>
<dbReference type="EMBL" id="BGPR01001441">
    <property type="protein sequence ID" value="GBM54030.1"/>
    <property type="molecule type" value="Genomic_DNA"/>
</dbReference>